<dbReference type="AlphaFoldDB" id="A0A9D2E7Q9"/>
<proteinExistence type="predicted"/>
<dbReference type="EMBL" id="DXBX01000025">
    <property type="protein sequence ID" value="HIZ32539.1"/>
    <property type="molecule type" value="Genomic_DNA"/>
</dbReference>
<evidence type="ECO:0000313" key="1">
    <source>
        <dbReference type="EMBL" id="HIZ32539.1"/>
    </source>
</evidence>
<gene>
    <name evidence="1" type="ORF">H9814_03185</name>
</gene>
<sequence length="161" mass="18826">MKIYHGSLEVVEHPIILQPNRKLDYGEGFYTTTSEKQAKEWAGRRMLEKQMRCGYVNVYELDEKKLSELKSLIFSKPSKEWVEFVMANRTQKGFTHDYDIVYGPVANDRVYLQFGLYESGAISAEALIRELKTYKLVDQYLFHTEKALTSLHFVEATKIEK</sequence>
<name>A0A9D2E7Q9_9BACE</name>
<evidence type="ECO:0000313" key="2">
    <source>
        <dbReference type="Proteomes" id="UP000824028"/>
    </source>
</evidence>
<protein>
    <submittedName>
        <fullName evidence="1">DUF3990 domain-containing protein</fullName>
    </submittedName>
</protein>
<dbReference type="Proteomes" id="UP000824028">
    <property type="component" value="Unassembled WGS sequence"/>
</dbReference>
<reference evidence="1" key="2">
    <citation type="submission" date="2021-04" db="EMBL/GenBank/DDBJ databases">
        <authorList>
            <person name="Gilroy R."/>
        </authorList>
    </citation>
    <scope>NUCLEOTIDE SEQUENCE</scope>
    <source>
        <strain evidence="1">ChiHjej9B8-1298</strain>
    </source>
</reference>
<dbReference type="Pfam" id="PF13151">
    <property type="entry name" value="DUF3990"/>
    <property type="match status" value="1"/>
</dbReference>
<reference evidence="1" key="1">
    <citation type="journal article" date="2021" name="PeerJ">
        <title>Extensive microbial diversity within the chicken gut microbiome revealed by metagenomics and culture.</title>
        <authorList>
            <person name="Gilroy R."/>
            <person name="Ravi A."/>
            <person name="Getino M."/>
            <person name="Pursley I."/>
            <person name="Horton D.L."/>
            <person name="Alikhan N.F."/>
            <person name="Baker D."/>
            <person name="Gharbi K."/>
            <person name="Hall N."/>
            <person name="Watson M."/>
            <person name="Adriaenssens E.M."/>
            <person name="Foster-Nyarko E."/>
            <person name="Jarju S."/>
            <person name="Secka A."/>
            <person name="Antonio M."/>
            <person name="Oren A."/>
            <person name="Chaudhuri R.R."/>
            <person name="La Ragione R."/>
            <person name="Hildebrand F."/>
            <person name="Pallen M.J."/>
        </authorList>
    </citation>
    <scope>NUCLEOTIDE SEQUENCE</scope>
    <source>
        <strain evidence="1">ChiHjej9B8-1298</strain>
    </source>
</reference>
<comment type="caution">
    <text evidence="1">The sequence shown here is derived from an EMBL/GenBank/DDBJ whole genome shotgun (WGS) entry which is preliminary data.</text>
</comment>
<dbReference type="InterPro" id="IPR025051">
    <property type="entry name" value="DUF3990"/>
</dbReference>
<accession>A0A9D2E7Q9</accession>
<organism evidence="1 2">
    <name type="scientific">Candidatus Bacteroides merdigallinarum</name>
    <dbReference type="NCBI Taxonomy" id="2838473"/>
    <lineage>
        <taxon>Bacteria</taxon>
        <taxon>Pseudomonadati</taxon>
        <taxon>Bacteroidota</taxon>
        <taxon>Bacteroidia</taxon>
        <taxon>Bacteroidales</taxon>
        <taxon>Bacteroidaceae</taxon>
        <taxon>Bacteroides</taxon>
    </lineage>
</organism>